<dbReference type="AlphaFoldDB" id="D2DIP6"/>
<dbReference type="SUPFAM" id="SSF53098">
    <property type="entry name" value="Ribonuclease H-like"/>
    <property type="match status" value="1"/>
</dbReference>
<dbReference type="InterPro" id="IPR038721">
    <property type="entry name" value="IS701-like_DDE_dom"/>
</dbReference>
<accession>D2DIP6</accession>
<feature type="compositionally biased region" description="Basic residues" evidence="1">
    <location>
        <begin position="70"/>
        <end position="80"/>
    </location>
</feature>
<evidence type="ECO:0000313" key="3">
    <source>
        <dbReference type="EMBL" id="ACX49734.1"/>
    </source>
</evidence>
<sequence>MAWAGINSPVLACAEAWGGGRKLPGVGWRWHSGEGRVAWGQQLEVLSVLDLDEHCSYPVHGGLQEATAPRSRRSARRSRPPRAEVTKMLALLDEALAVAHRPDIDVFVGDGHYACEPMVTGLAARDLVLVSKLRRDAALWVPWTEPPTGRPGRPRKYAGRFDRSRIGELPLIELPDEGPHLYHAQLYYKPFRKLLRVVFVLDADADPAEETQPTTLFSTDPDMAPERIYRIYRDRFQIEFNFRDAKQHLGLAACQARTAERHHFHVNAVLAALTWTRLELRHAADRALARFSMANVKLKSFLEMVLQRLFDTDGLRPTLQKHTAALQELLALGQIEPKPT</sequence>
<evidence type="ECO:0000259" key="2">
    <source>
        <dbReference type="Pfam" id="PF13546"/>
    </source>
</evidence>
<protein>
    <recommendedName>
        <fullName evidence="2">Transposase IS701-like DDE domain-containing protein</fullName>
    </recommendedName>
</protein>
<evidence type="ECO:0000256" key="1">
    <source>
        <dbReference type="SAM" id="MobiDB-lite"/>
    </source>
</evidence>
<dbReference type="InterPro" id="IPR012337">
    <property type="entry name" value="RNaseH-like_sf"/>
</dbReference>
<proteinExistence type="predicted"/>
<reference evidence="3" key="2">
    <citation type="journal article" date="2010" name="Environ. Microbiol. Rep.">
        <title>PKS and NRPS gene clusters from microbial symbiont cells of marine sponges by whole genome amplification.</title>
        <authorList>
            <person name="Siegl A."/>
            <person name="Hentschel U."/>
        </authorList>
    </citation>
    <scope>NUCLEOTIDE SEQUENCE</scope>
</reference>
<dbReference type="Pfam" id="PF13546">
    <property type="entry name" value="DDE_5"/>
    <property type="match status" value="1"/>
</dbReference>
<feature type="domain" description="Transposase IS701-like DDE" evidence="2">
    <location>
        <begin position="20"/>
        <end position="162"/>
    </location>
</feature>
<name>D2DIP6_9BACT</name>
<dbReference type="EMBL" id="FJ560486">
    <property type="protein sequence ID" value="ACX49734.1"/>
    <property type="molecule type" value="Genomic_DNA"/>
</dbReference>
<organism evidence="3">
    <name type="scientific">uncultured marine bacterium 1k6</name>
    <dbReference type="NCBI Taxonomy" id="662658"/>
    <lineage>
        <taxon>Bacteria</taxon>
        <taxon>environmental samples</taxon>
    </lineage>
</organism>
<reference evidence="3" key="1">
    <citation type="submission" date="2008-12" db="EMBL/GenBank/DDBJ databases">
        <authorList>
            <person name="Siegl A.M."/>
            <person name="Hentschel U."/>
        </authorList>
    </citation>
    <scope>NUCLEOTIDE SEQUENCE</scope>
</reference>
<feature type="region of interest" description="Disordered" evidence="1">
    <location>
        <begin position="62"/>
        <end position="81"/>
    </location>
</feature>